<dbReference type="Gene3D" id="1.20.1170.10">
    <property type="match status" value="1"/>
</dbReference>
<gene>
    <name evidence="1" type="ORF">EIP91_003383</name>
</gene>
<evidence type="ECO:0000313" key="1">
    <source>
        <dbReference type="EMBL" id="TCD64970.1"/>
    </source>
</evidence>
<organism evidence="1 2">
    <name type="scientific">Steccherinum ochraceum</name>
    <dbReference type="NCBI Taxonomy" id="92696"/>
    <lineage>
        <taxon>Eukaryota</taxon>
        <taxon>Fungi</taxon>
        <taxon>Dikarya</taxon>
        <taxon>Basidiomycota</taxon>
        <taxon>Agaricomycotina</taxon>
        <taxon>Agaricomycetes</taxon>
        <taxon>Polyporales</taxon>
        <taxon>Steccherinaceae</taxon>
        <taxon>Steccherinum</taxon>
    </lineage>
</organism>
<accession>A0A4R0RAK2</accession>
<proteinExistence type="predicted"/>
<dbReference type="Proteomes" id="UP000292702">
    <property type="component" value="Unassembled WGS sequence"/>
</dbReference>
<dbReference type="AlphaFoldDB" id="A0A4R0RAK2"/>
<name>A0A4R0RAK2_9APHY</name>
<keyword evidence="2" id="KW-1185">Reference proteome</keyword>
<sequence>MHIPRAVVAASAILYTRDSSITGSLTNVANSVEGLVTTSGNILSDLSDQLLFPSNGLPSWNDVQLSNNLPGIAATNDAKSLATFADGYLSMLSSVLGAGSQSARVSTINDYQTSLNSFAFTYPSAFSDFENTVSGVIPTYDGLFNNSIASLSSQQGQVQGNIDTLNHNLKIDDVNIAAIAIEAGLTGFALAATAAEDEAELAELIQKEGIELGQDFADQINDAINQRQSDEDSLSDWNESKQALVDRLADLRVLIATVHGYPTSIAAAKTTTDFLSSYYNGLKRDTASVLQWAQNDAQGGASDMPAILSQFKTTGSCFYTGDKDTLNNWAQDTWTWLESQI</sequence>
<dbReference type="EMBL" id="RWJN01000205">
    <property type="protein sequence ID" value="TCD64970.1"/>
    <property type="molecule type" value="Genomic_DNA"/>
</dbReference>
<reference evidence="1 2" key="1">
    <citation type="submission" date="2018-11" db="EMBL/GenBank/DDBJ databases">
        <title>Genome assembly of Steccherinum ochraceum LE-BIN_3174, the white-rot fungus of the Steccherinaceae family (The Residual Polyporoid clade, Polyporales, Basidiomycota).</title>
        <authorList>
            <person name="Fedorova T.V."/>
            <person name="Glazunova O.A."/>
            <person name="Landesman E.O."/>
            <person name="Moiseenko K.V."/>
            <person name="Psurtseva N.V."/>
            <person name="Savinova O.S."/>
            <person name="Shakhova N.V."/>
            <person name="Tyazhelova T.V."/>
            <person name="Vasina D.V."/>
        </authorList>
    </citation>
    <scope>NUCLEOTIDE SEQUENCE [LARGE SCALE GENOMIC DNA]</scope>
    <source>
        <strain evidence="1 2">LE-BIN_3174</strain>
    </source>
</reference>
<protein>
    <submittedName>
        <fullName evidence="1">Uncharacterized protein</fullName>
    </submittedName>
</protein>
<comment type="caution">
    <text evidence="1">The sequence shown here is derived from an EMBL/GenBank/DDBJ whole genome shotgun (WGS) entry which is preliminary data.</text>
</comment>
<evidence type="ECO:0000313" key="2">
    <source>
        <dbReference type="Proteomes" id="UP000292702"/>
    </source>
</evidence>